<comment type="caution">
    <text evidence="1">The sequence shown here is derived from an EMBL/GenBank/DDBJ whole genome shotgun (WGS) entry which is preliminary data.</text>
</comment>
<dbReference type="Proteomes" id="UP000750711">
    <property type="component" value="Unassembled WGS sequence"/>
</dbReference>
<evidence type="ECO:0000313" key="1">
    <source>
        <dbReference type="EMBL" id="KAH0548530.1"/>
    </source>
</evidence>
<protein>
    <submittedName>
        <fullName evidence="1">Uncharacterized protein</fullName>
    </submittedName>
</protein>
<organism evidence="1 2">
    <name type="scientific">Trichoglossum hirsutum</name>
    <dbReference type="NCBI Taxonomy" id="265104"/>
    <lineage>
        <taxon>Eukaryota</taxon>
        <taxon>Fungi</taxon>
        <taxon>Dikarya</taxon>
        <taxon>Ascomycota</taxon>
        <taxon>Pezizomycotina</taxon>
        <taxon>Geoglossomycetes</taxon>
        <taxon>Geoglossales</taxon>
        <taxon>Geoglossaceae</taxon>
        <taxon>Trichoglossum</taxon>
    </lineage>
</organism>
<name>A0A9P8IF03_9PEZI</name>
<gene>
    <name evidence="1" type="ORF">GP486_007926</name>
</gene>
<dbReference type="EMBL" id="JAGHQM010002567">
    <property type="protein sequence ID" value="KAH0548530.1"/>
    <property type="molecule type" value="Genomic_DNA"/>
</dbReference>
<evidence type="ECO:0000313" key="2">
    <source>
        <dbReference type="Proteomes" id="UP000750711"/>
    </source>
</evidence>
<sequence length="540" mass="59115">MGPPDGPTNPPSSATLARPDFEGVYAVDLFRLFLPAWDELPAPTVDVRAWYFQRAMDIIWNLGLNVNPNTAGTRSIQYEAVAGEAAYVDNHFGGQFQLRRFIKTMFGTVNCYDLAGIAQLAMAIIMTPTNTEAYDSRWIFCDGFGYIPNGPLIGWPQYPDCNSPFFSGELLPHYNEPPINPNRQEFSNHAWIEVTNSAGQRAVLDATHCLQAAPNTPASGTQERAAYLASQTDPIRSPYVRTYGLFPFLLNLLNRLTIADYNPASRNEQIGVTTVGTVPAFTVELARPEIDTDMPKLINNASCDPATVLGIISPILSGAEIQFTDTLVGSSGCQILTGFLDIGFHSKVLNIEISNLENYRDAVSMFEKRKSNLQRIVPADQIIPTDSVGDDVIRTAYSTTFRRNSLIIRIFTAATPRSNPQQIAKALLHISHLLDTHIITHALPAGSEARPTPSLREEPTISIRTKTRFSLHLDGVSNTSEVKIAEVEDRGVVLPVGPGGNDGKFEFYAMGEGATVLRLCVADGEKLVVSATKVVVEVTK</sequence>
<proteinExistence type="predicted"/>
<accession>A0A9P8IF03</accession>
<reference evidence="1" key="1">
    <citation type="submission" date="2021-03" db="EMBL/GenBank/DDBJ databases">
        <title>Comparative genomics and phylogenomic investigation of the class Geoglossomycetes provide insights into ecological specialization and systematics.</title>
        <authorList>
            <person name="Melie T."/>
            <person name="Pirro S."/>
            <person name="Miller A.N."/>
            <person name="Quandt A."/>
        </authorList>
    </citation>
    <scope>NUCLEOTIDE SEQUENCE</scope>
    <source>
        <strain evidence="1">CAQ_001_2017</strain>
    </source>
</reference>
<dbReference type="AlphaFoldDB" id="A0A9P8IF03"/>
<keyword evidence="2" id="KW-1185">Reference proteome</keyword>